<evidence type="ECO:0000256" key="6">
    <source>
        <dbReference type="PIRSR" id="PIRSR602081-1"/>
    </source>
</evidence>
<evidence type="ECO:0000256" key="2">
    <source>
        <dbReference type="ARBA" id="ARBA00005862"/>
    </source>
</evidence>
<evidence type="ECO:0000313" key="10">
    <source>
        <dbReference type="EMBL" id="SCZ53085.1"/>
    </source>
</evidence>
<keyword evidence="11" id="KW-1185">Reference proteome</keyword>
<dbReference type="InterPro" id="IPR002081">
    <property type="entry name" value="Cryptochrome/DNA_photolyase_1"/>
</dbReference>
<comment type="similarity">
    <text evidence="2">Belongs to the DNA photolyase class-1 family.</text>
</comment>
<dbReference type="Proteomes" id="UP000199648">
    <property type="component" value="Unassembled WGS sequence"/>
</dbReference>
<evidence type="ECO:0000256" key="4">
    <source>
        <dbReference type="ARBA" id="ARBA00022827"/>
    </source>
</evidence>
<dbReference type="RefSeq" id="WP_092992965.1">
    <property type="nucleotide sequence ID" value="NZ_FMWD01000002.1"/>
</dbReference>
<comment type="cofactor">
    <cofactor evidence="6">
        <name>FAD</name>
        <dbReference type="ChEBI" id="CHEBI:57692"/>
    </cofactor>
    <text evidence="6">Binds 1 FAD per subunit.</text>
</comment>
<reference evidence="10 11" key="1">
    <citation type="submission" date="2016-10" db="EMBL/GenBank/DDBJ databases">
        <authorList>
            <person name="de Groot N.N."/>
        </authorList>
    </citation>
    <scope>NUCLEOTIDE SEQUENCE [LARGE SCALE GENOMIC DNA]</scope>
    <source>
        <strain evidence="10 11">HLD2</strain>
    </source>
</reference>
<dbReference type="OrthoDB" id="9772484at2"/>
<keyword evidence="4 6" id="KW-0274">FAD</keyword>
<comment type="similarity">
    <text evidence="8">Belongs to the DNA photolyase family.</text>
</comment>
<dbReference type="EMBL" id="FMWD01000002">
    <property type="protein sequence ID" value="SCZ53085.1"/>
    <property type="molecule type" value="Genomic_DNA"/>
</dbReference>
<dbReference type="InterPro" id="IPR014729">
    <property type="entry name" value="Rossmann-like_a/b/a_fold"/>
</dbReference>
<evidence type="ECO:0000313" key="11">
    <source>
        <dbReference type="Proteomes" id="UP000199648"/>
    </source>
</evidence>
<dbReference type="PROSITE" id="PS00691">
    <property type="entry name" value="DNA_PHOTOLYASES_1_2"/>
    <property type="match status" value="1"/>
</dbReference>
<dbReference type="InterPro" id="IPR005101">
    <property type="entry name" value="Cryptochr/Photolyase_FAD-bd"/>
</dbReference>
<dbReference type="GO" id="GO:0006950">
    <property type="term" value="P:response to stress"/>
    <property type="evidence" value="ECO:0007669"/>
    <property type="project" value="UniProtKB-ARBA"/>
</dbReference>
<comment type="cofactor">
    <cofactor evidence="1">
        <name>(6R)-5,10-methylene-5,6,7,8-tetrahydrofolate</name>
        <dbReference type="ChEBI" id="CHEBI:15636"/>
    </cofactor>
</comment>
<feature type="site" description="Electron transfer via tryptophanyl radical" evidence="7">
    <location>
        <position position="380"/>
    </location>
</feature>
<evidence type="ECO:0000256" key="3">
    <source>
        <dbReference type="ARBA" id="ARBA00022630"/>
    </source>
</evidence>
<dbReference type="PANTHER" id="PTHR11455:SF9">
    <property type="entry name" value="CRYPTOCHROME CIRCADIAN CLOCK 5 ISOFORM X1"/>
    <property type="match status" value="1"/>
</dbReference>
<feature type="binding site" evidence="6">
    <location>
        <begin position="232"/>
        <end position="236"/>
    </location>
    <ligand>
        <name>FAD</name>
        <dbReference type="ChEBI" id="CHEBI:57692"/>
    </ligand>
</feature>
<dbReference type="GO" id="GO:0009416">
    <property type="term" value="P:response to light stimulus"/>
    <property type="evidence" value="ECO:0007669"/>
    <property type="project" value="TreeGrafter"/>
</dbReference>
<dbReference type="InterPro" id="IPR018394">
    <property type="entry name" value="DNA_photolyase_1_CS_C"/>
</dbReference>
<dbReference type="GO" id="GO:0071949">
    <property type="term" value="F:FAD binding"/>
    <property type="evidence" value="ECO:0007669"/>
    <property type="project" value="TreeGrafter"/>
</dbReference>
<feature type="site" description="Electron transfer via tryptophanyl radical" evidence="7">
    <location>
        <position position="303"/>
    </location>
</feature>
<protein>
    <submittedName>
        <fullName evidence="10">Deoxyribodipyrimidine photo-lyase</fullName>
    </submittedName>
</protein>
<dbReference type="GO" id="GO:0006139">
    <property type="term" value="P:nucleobase-containing compound metabolic process"/>
    <property type="evidence" value="ECO:0007669"/>
    <property type="project" value="UniProtKB-ARBA"/>
</dbReference>
<dbReference type="GO" id="GO:0003904">
    <property type="term" value="F:deoxyribodipyrimidine photo-lyase activity"/>
    <property type="evidence" value="ECO:0007669"/>
    <property type="project" value="TreeGrafter"/>
</dbReference>
<dbReference type="Pfam" id="PF03441">
    <property type="entry name" value="FAD_binding_7"/>
    <property type="match status" value="1"/>
</dbReference>
<evidence type="ECO:0000256" key="8">
    <source>
        <dbReference type="RuleBase" id="RU004182"/>
    </source>
</evidence>
<dbReference type="AlphaFoldDB" id="A0A1G5PTX9"/>
<dbReference type="Gene3D" id="1.25.40.80">
    <property type="match status" value="1"/>
</dbReference>
<evidence type="ECO:0000256" key="7">
    <source>
        <dbReference type="PIRSR" id="PIRSR602081-2"/>
    </source>
</evidence>
<dbReference type="PANTHER" id="PTHR11455">
    <property type="entry name" value="CRYPTOCHROME"/>
    <property type="match status" value="1"/>
</dbReference>
<keyword evidence="10" id="KW-0456">Lyase</keyword>
<dbReference type="InterPro" id="IPR006050">
    <property type="entry name" value="DNA_photolyase_N"/>
</dbReference>
<dbReference type="PRINTS" id="PR00147">
    <property type="entry name" value="DNAPHOTLYASE"/>
</dbReference>
<dbReference type="SUPFAM" id="SSF52425">
    <property type="entry name" value="Cryptochrome/photolyase, N-terminal domain"/>
    <property type="match status" value="1"/>
</dbReference>
<dbReference type="InterPro" id="IPR036155">
    <property type="entry name" value="Crypto/Photolyase_N_sf"/>
</dbReference>
<keyword evidence="5 8" id="KW-0157">Chromophore</keyword>
<organism evidence="10 11">
    <name type="scientific">Thiohalomonas denitrificans</name>
    <dbReference type="NCBI Taxonomy" id="415747"/>
    <lineage>
        <taxon>Bacteria</taxon>
        <taxon>Pseudomonadati</taxon>
        <taxon>Pseudomonadota</taxon>
        <taxon>Gammaproteobacteria</taxon>
        <taxon>Thiohalomonadales</taxon>
        <taxon>Thiohalomonadaceae</taxon>
        <taxon>Thiohalomonas</taxon>
    </lineage>
</organism>
<feature type="binding site" evidence="6">
    <location>
        <position position="269"/>
    </location>
    <ligand>
        <name>FAD</name>
        <dbReference type="ChEBI" id="CHEBI:57692"/>
    </ligand>
</feature>
<evidence type="ECO:0000256" key="1">
    <source>
        <dbReference type="ARBA" id="ARBA00001932"/>
    </source>
</evidence>
<proteinExistence type="inferred from homology"/>
<evidence type="ECO:0000256" key="5">
    <source>
        <dbReference type="ARBA" id="ARBA00022991"/>
    </source>
</evidence>
<dbReference type="SUPFAM" id="SSF48173">
    <property type="entry name" value="Cryptochrome/photolyase FAD-binding domain"/>
    <property type="match status" value="1"/>
</dbReference>
<feature type="site" description="Electron transfer via tryptophanyl radical" evidence="7">
    <location>
        <position position="357"/>
    </location>
</feature>
<dbReference type="Gene3D" id="1.10.579.10">
    <property type="entry name" value="DNA Cyclobutane Dipyrimidine Photolyase, subunit A, domain 3"/>
    <property type="match status" value="1"/>
</dbReference>
<dbReference type="GO" id="GO:0003677">
    <property type="term" value="F:DNA binding"/>
    <property type="evidence" value="ECO:0007669"/>
    <property type="project" value="TreeGrafter"/>
</dbReference>
<name>A0A1G5PTX9_9GAMM</name>
<dbReference type="PROSITE" id="PS51645">
    <property type="entry name" value="PHR_CRY_ALPHA_BETA"/>
    <property type="match status" value="1"/>
</dbReference>
<keyword evidence="3 6" id="KW-0285">Flavoprotein</keyword>
<feature type="binding site" evidence="6">
    <location>
        <begin position="370"/>
        <end position="372"/>
    </location>
    <ligand>
        <name>FAD</name>
        <dbReference type="ChEBI" id="CHEBI:57692"/>
    </ligand>
</feature>
<evidence type="ECO:0000259" key="9">
    <source>
        <dbReference type="PROSITE" id="PS51645"/>
    </source>
</evidence>
<gene>
    <name evidence="10" type="ORF">SAMN03097708_00864</name>
</gene>
<feature type="binding site" evidence="6">
    <location>
        <position position="220"/>
    </location>
    <ligand>
        <name>FAD</name>
        <dbReference type="ChEBI" id="CHEBI:57692"/>
    </ligand>
</feature>
<sequence>MSMGVFWFRRDLRLADNPLLAKAANECDRLLPLYIDDPGEGTEWAEGAASRWWLQHSLASLNRELNRRGTRLSVRRGRPSEVLPKLVQTLGAERVYWNCRYEPQALVAERNTLAALRLLGCRGESGRASLLTIPESSGKPDGTPYRVFTAFWRARQRAGLDLDVRPAPARLPPPPHLPDEVIDLPLPGQWSDKFSAHWEPGERPAERRLQQFIEDGLGVYPGCRDFPARAGTSRLSPHLHFGEIGPRQIVAAVQAWAAESGQESAAESFLRQLGWREFAHHLLYHFPETPNRPLDLRFERFRWASDYGKSLTAWRRAETGFPIIDAGLRELWETGWMHNRVRLITASFLTKNLLVPWQEGAHWFWDTLLDADLANNTLGWQWVAGCGADAAPWFRIFNPVVQAERFDPQGDYVRRWLPALRRLEGKKAHQPWKSDCSRTNYPPPMVDLKTTRERALLRFRKLPKRGTRN</sequence>
<dbReference type="Pfam" id="PF00875">
    <property type="entry name" value="DNA_photolyase"/>
    <property type="match status" value="1"/>
</dbReference>
<accession>A0A1G5PTX9</accession>
<dbReference type="Gene3D" id="3.40.50.620">
    <property type="entry name" value="HUPs"/>
    <property type="match status" value="1"/>
</dbReference>
<dbReference type="STRING" id="415747.SAMN03097708_00864"/>
<dbReference type="InterPro" id="IPR036134">
    <property type="entry name" value="Crypto/Photolyase_FAD-like_sf"/>
</dbReference>
<feature type="domain" description="Photolyase/cryptochrome alpha/beta" evidence="9">
    <location>
        <begin position="2"/>
        <end position="131"/>
    </location>
</feature>